<protein>
    <submittedName>
        <fullName evidence="2">Uncharacterized protein</fullName>
    </submittedName>
</protein>
<dbReference type="AlphaFoldDB" id="A0A1A9ZK58"/>
<dbReference type="InterPro" id="IPR027417">
    <property type="entry name" value="P-loop_NTPase"/>
</dbReference>
<keyword evidence="3" id="KW-1185">Reference proteome</keyword>
<name>A0A1A9ZK58_GLOPL</name>
<dbReference type="EnsemblMetazoa" id="GPAI017356-RA">
    <property type="protein sequence ID" value="GPAI017356-PA"/>
    <property type="gene ID" value="GPAI017356"/>
</dbReference>
<sequence>MHIHPSSPNSDLSLQSEESAAIKIQAGFRGYRVRKQLNPRATHRNSARNGYHGSNSILRRQQRHQLAMSSQVQQDNSNSANSGRNQRDKNSSESDSNTVEDQCATKIQAGVRGFLVRKKQKMATDAATKIQASFRGFKARKEVQKLRQIDQASKVNKIINNEYLKWESCKPSIEQLLAHRYNTRSALMMTSTVGINIVRRFAAKARRTAGNFGAINSLTHMFWYDTKQFRIDLDRHRILSHCEPFQLVTMNFLCTYHGSCIGCKKKQKKETCLEVFVNRMALDPTTVTTVFSLTLSRSQQQHHPISLLELKCLSSSFSASSSIRVVFSNAFSLVSPADFADNKTAVEADVILIVKKYTRIVKRYDEEFTEY</sequence>
<dbReference type="PROSITE" id="PS50096">
    <property type="entry name" value="IQ"/>
    <property type="match status" value="3"/>
</dbReference>
<proteinExistence type="predicted"/>
<reference evidence="3" key="1">
    <citation type="submission" date="2014-03" db="EMBL/GenBank/DDBJ databases">
        <authorList>
            <person name="Aksoy S."/>
            <person name="Warren W."/>
            <person name="Wilson R.K."/>
        </authorList>
    </citation>
    <scope>NUCLEOTIDE SEQUENCE [LARGE SCALE GENOMIC DNA]</scope>
    <source>
        <strain evidence="3">IAEA</strain>
    </source>
</reference>
<dbReference type="GO" id="GO:0005516">
    <property type="term" value="F:calmodulin binding"/>
    <property type="evidence" value="ECO:0007669"/>
    <property type="project" value="TreeGrafter"/>
</dbReference>
<dbReference type="InterPro" id="IPR000048">
    <property type="entry name" value="IQ_motif_EF-hand-BS"/>
</dbReference>
<dbReference type="CDD" id="cd23767">
    <property type="entry name" value="IQCD"/>
    <property type="match status" value="2"/>
</dbReference>
<evidence type="ECO:0000313" key="3">
    <source>
        <dbReference type="Proteomes" id="UP000092445"/>
    </source>
</evidence>
<dbReference type="Gene3D" id="1.20.5.190">
    <property type="match status" value="2"/>
</dbReference>
<feature type="region of interest" description="Disordered" evidence="1">
    <location>
        <begin position="62"/>
        <end position="101"/>
    </location>
</feature>
<evidence type="ECO:0000313" key="2">
    <source>
        <dbReference type="EnsemblMetazoa" id="GPAI017356-PA"/>
    </source>
</evidence>
<dbReference type="STRING" id="7398.A0A1A9ZK58"/>
<dbReference type="SUPFAM" id="SSF52540">
    <property type="entry name" value="P-loop containing nucleoside triphosphate hydrolases"/>
    <property type="match status" value="1"/>
</dbReference>
<dbReference type="FunFam" id="1.20.5.190:FF:000055">
    <property type="entry name" value="Putative microtubule-associated protein futsch"/>
    <property type="match status" value="1"/>
</dbReference>
<dbReference type="PANTHER" id="PTHR10699">
    <property type="entry name" value="NEUROMODULIN"/>
    <property type="match status" value="1"/>
</dbReference>
<evidence type="ECO:0000256" key="1">
    <source>
        <dbReference type="SAM" id="MobiDB-lite"/>
    </source>
</evidence>
<dbReference type="Proteomes" id="UP000092445">
    <property type="component" value="Unassembled WGS sequence"/>
</dbReference>
<reference evidence="2" key="2">
    <citation type="submission" date="2020-05" db="UniProtKB">
        <authorList>
            <consortium name="EnsemblMetazoa"/>
        </authorList>
    </citation>
    <scope>IDENTIFICATION</scope>
    <source>
        <strain evidence="2">IAEA</strain>
    </source>
</reference>
<feature type="compositionally biased region" description="Polar residues" evidence="1">
    <location>
        <begin position="67"/>
        <end position="84"/>
    </location>
</feature>
<accession>A0A1A9ZK58</accession>
<dbReference type="VEuPathDB" id="VectorBase:GPAI017356"/>
<organism evidence="2 3">
    <name type="scientific">Glossina pallidipes</name>
    <name type="common">Tsetse fly</name>
    <dbReference type="NCBI Taxonomy" id="7398"/>
    <lineage>
        <taxon>Eukaryota</taxon>
        <taxon>Metazoa</taxon>
        <taxon>Ecdysozoa</taxon>
        <taxon>Arthropoda</taxon>
        <taxon>Hexapoda</taxon>
        <taxon>Insecta</taxon>
        <taxon>Pterygota</taxon>
        <taxon>Neoptera</taxon>
        <taxon>Endopterygota</taxon>
        <taxon>Diptera</taxon>
        <taxon>Brachycera</taxon>
        <taxon>Muscomorpha</taxon>
        <taxon>Hippoboscoidea</taxon>
        <taxon>Glossinidae</taxon>
        <taxon>Glossina</taxon>
    </lineage>
</organism>
<dbReference type="PANTHER" id="PTHR10699:SF11">
    <property type="entry name" value="IGLOO, ISOFORM A"/>
    <property type="match status" value="1"/>
</dbReference>
<dbReference type="Pfam" id="PF00612">
    <property type="entry name" value="IQ"/>
    <property type="match status" value="3"/>
</dbReference>
<dbReference type="SMART" id="SM00015">
    <property type="entry name" value="IQ"/>
    <property type="match status" value="3"/>
</dbReference>